<dbReference type="GO" id="GO:0006508">
    <property type="term" value="P:proteolysis"/>
    <property type="evidence" value="ECO:0007669"/>
    <property type="project" value="UniProtKB-KW"/>
</dbReference>
<sequence>MIFLKFFLPILFSFSLLFSSAPINGFETKHSQEIIVKTKQKEFLNQFGHIIDHNKSLGFYVLRLNNPLLKRQTIQKLKQFSFIQYVEENSSFQTTTFPNDPKYNQQYGLKKVHAKEAWAVTQGKPNTLIATIDTGVNYTHPDLKGKVVKGKDFVEKDNDPMDKNGHGTHCAGIAAAITNNQIGIASMAPKTKILAVRALDENGEGYLSDIASGITYAVDQGAKIINLSLGSSEDSQTLREAVEYADQKGAIVIAAAGNNSSSTPLYPAFYSKVIAVAATDQNDDKADFSNFGTWVDIAAPGVDIWSTWLKQGYQLESGTSMATPLVSGVAGLLASQGKNAKQIRQAIEQSADQVQGTGLYWRNGRLNAEKAVKTKS</sequence>
<evidence type="ECO:0000259" key="9">
    <source>
        <dbReference type="Pfam" id="PF00082"/>
    </source>
</evidence>
<comment type="subcellular location">
    <subcellularLocation>
        <location evidence="1">Secreted</location>
    </subcellularLocation>
</comment>
<feature type="chain" id="PRO_5039256375" evidence="8">
    <location>
        <begin position="26"/>
        <end position="376"/>
    </location>
</feature>
<dbReference type="CDD" id="cd07484">
    <property type="entry name" value="Peptidases_S8_Thermitase_like"/>
    <property type="match status" value="1"/>
</dbReference>
<comment type="caution">
    <text evidence="10">The sequence shown here is derived from an EMBL/GenBank/DDBJ whole genome shotgun (WGS) entry which is preliminary data.</text>
</comment>
<dbReference type="InterPro" id="IPR000209">
    <property type="entry name" value="Peptidase_S8/S53_dom"/>
</dbReference>
<dbReference type="Pfam" id="PF00082">
    <property type="entry name" value="Peptidase_S8"/>
    <property type="match status" value="1"/>
</dbReference>
<reference evidence="10 11" key="1">
    <citation type="submission" date="2018-06" db="EMBL/GenBank/DDBJ databases">
        <title>Thermoflavimicrobium daqus sp. nov., a thermophilic microbe isolated from Moutai-flavour Daqu.</title>
        <authorList>
            <person name="Wang X."/>
            <person name="Zhou H."/>
        </authorList>
    </citation>
    <scope>NUCLEOTIDE SEQUENCE [LARGE SCALE GENOMIC DNA]</scope>
    <source>
        <strain evidence="10 11">FBKL4.011</strain>
    </source>
</reference>
<keyword evidence="5 7" id="KW-0378">Hydrolase</keyword>
<dbReference type="PANTHER" id="PTHR43806:SF11">
    <property type="entry name" value="CEREVISIN-RELATED"/>
    <property type="match status" value="1"/>
</dbReference>
<dbReference type="AlphaFoldDB" id="A0A364K912"/>
<dbReference type="InterPro" id="IPR015500">
    <property type="entry name" value="Peptidase_S8_subtilisin-rel"/>
</dbReference>
<dbReference type="OrthoDB" id="9798386at2"/>
<dbReference type="GO" id="GO:0004252">
    <property type="term" value="F:serine-type endopeptidase activity"/>
    <property type="evidence" value="ECO:0007669"/>
    <property type="project" value="UniProtKB-UniRule"/>
</dbReference>
<evidence type="ECO:0000313" key="11">
    <source>
        <dbReference type="Proteomes" id="UP000251213"/>
    </source>
</evidence>
<dbReference type="EMBL" id="QJKK01000001">
    <property type="protein sequence ID" value="RAL26785.1"/>
    <property type="molecule type" value="Genomic_DNA"/>
</dbReference>
<dbReference type="PROSITE" id="PS51892">
    <property type="entry name" value="SUBTILASE"/>
    <property type="match status" value="1"/>
</dbReference>
<keyword evidence="11" id="KW-1185">Reference proteome</keyword>
<evidence type="ECO:0000256" key="4">
    <source>
        <dbReference type="ARBA" id="ARBA00022670"/>
    </source>
</evidence>
<keyword evidence="4 7" id="KW-0645">Protease</keyword>
<keyword evidence="8" id="KW-0732">Signal</keyword>
<evidence type="ECO:0000256" key="5">
    <source>
        <dbReference type="ARBA" id="ARBA00022801"/>
    </source>
</evidence>
<accession>A0A364K912</accession>
<organism evidence="10 11">
    <name type="scientific">Thermoflavimicrobium daqui</name>
    <dbReference type="NCBI Taxonomy" id="2137476"/>
    <lineage>
        <taxon>Bacteria</taxon>
        <taxon>Bacillati</taxon>
        <taxon>Bacillota</taxon>
        <taxon>Bacilli</taxon>
        <taxon>Bacillales</taxon>
        <taxon>Thermoactinomycetaceae</taxon>
        <taxon>Thermoflavimicrobium</taxon>
    </lineage>
</organism>
<feature type="signal peptide" evidence="8">
    <location>
        <begin position="1"/>
        <end position="25"/>
    </location>
</feature>
<name>A0A364K912_9BACL</name>
<dbReference type="InterPro" id="IPR022398">
    <property type="entry name" value="Peptidase_S8_His-AS"/>
</dbReference>
<dbReference type="PRINTS" id="PR00723">
    <property type="entry name" value="SUBTILISIN"/>
</dbReference>
<dbReference type="Gene3D" id="3.40.50.200">
    <property type="entry name" value="Peptidase S8/S53 domain"/>
    <property type="match status" value="1"/>
</dbReference>
<evidence type="ECO:0000256" key="6">
    <source>
        <dbReference type="ARBA" id="ARBA00022825"/>
    </source>
</evidence>
<dbReference type="InterPro" id="IPR034084">
    <property type="entry name" value="Thermitase-like_dom"/>
</dbReference>
<proteinExistence type="inferred from homology"/>
<feature type="active site" description="Charge relay system" evidence="7">
    <location>
        <position position="133"/>
    </location>
</feature>
<dbReference type="InterPro" id="IPR023828">
    <property type="entry name" value="Peptidase_S8_Ser-AS"/>
</dbReference>
<gene>
    <name evidence="10" type="ORF">DL897_01655</name>
</gene>
<dbReference type="InterPro" id="IPR036852">
    <property type="entry name" value="Peptidase_S8/S53_dom_sf"/>
</dbReference>
<dbReference type="SUPFAM" id="SSF52743">
    <property type="entry name" value="Subtilisin-like"/>
    <property type="match status" value="1"/>
</dbReference>
<protein>
    <submittedName>
        <fullName evidence="10">Peptidase S8</fullName>
    </submittedName>
</protein>
<dbReference type="PROSITE" id="PS00137">
    <property type="entry name" value="SUBTILASE_HIS"/>
    <property type="match status" value="1"/>
</dbReference>
<reference evidence="10 11" key="2">
    <citation type="submission" date="2018-06" db="EMBL/GenBank/DDBJ databases">
        <authorList>
            <person name="Zhirakovskaya E."/>
        </authorList>
    </citation>
    <scope>NUCLEOTIDE SEQUENCE [LARGE SCALE GENOMIC DNA]</scope>
    <source>
        <strain evidence="10 11">FBKL4.011</strain>
    </source>
</reference>
<comment type="similarity">
    <text evidence="2 7">Belongs to the peptidase S8 family.</text>
</comment>
<feature type="active site" description="Charge relay system" evidence="7">
    <location>
        <position position="166"/>
    </location>
</feature>
<dbReference type="PROSITE" id="PS00138">
    <property type="entry name" value="SUBTILASE_SER"/>
    <property type="match status" value="1"/>
</dbReference>
<evidence type="ECO:0000256" key="1">
    <source>
        <dbReference type="ARBA" id="ARBA00004613"/>
    </source>
</evidence>
<feature type="domain" description="Peptidase S8/S53" evidence="9">
    <location>
        <begin position="126"/>
        <end position="358"/>
    </location>
</feature>
<evidence type="ECO:0000256" key="3">
    <source>
        <dbReference type="ARBA" id="ARBA00022525"/>
    </source>
</evidence>
<evidence type="ECO:0000313" key="10">
    <source>
        <dbReference type="EMBL" id="RAL26785.1"/>
    </source>
</evidence>
<keyword evidence="3" id="KW-0964">Secreted</keyword>
<keyword evidence="6 7" id="KW-0720">Serine protease</keyword>
<feature type="active site" description="Charge relay system" evidence="7">
    <location>
        <position position="320"/>
    </location>
</feature>
<dbReference type="GO" id="GO:0005576">
    <property type="term" value="C:extracellular region"/>
    <property type="evidence" value="ECO:0007669"/>
    <property type="project" value="UniProtKB-SubCell"/>
</dbReference>
<evidence type="ECO:0000256" key="7">
    <source>
        <dbReference type="PROSITE-ProRule" id="PRU01240"/>
    </source>
</evidence>
<dbReference type="PANTHER" id="PTHR43806">
    <property type="entry name" value="PEPTIDASE S8"/>
    <property type="match status" value="1"/>
</dbReference>
<evidence type="ECO:0000256" key="8">
    <source>
        <dbReference type="SAM" id="SignalP"/>
    </source>
</evidence>
<evidence type="ECO:0000256" key="2">
    <source>
        <dbReference type="ARBA" id="ARBA00011073"/>
    </source>
</evidence>
<dbReference type="Proteomes" id="UP000251213">
    <property type="component" value="Unassembled WGS sequence"/>
</dbReference>
<dbReference type="InterPro" id="IPR050131">
    <property type="entry name" value="Peptidase_S8_subtilisin-like"/>
</dbReference>